<feature type="region of interest" description="Disordered" evidence="1">
    <location>
        <begin position="195"/>
        <end position="231"/>
    </location>
</feature>
<evidence type="ECO:0008006" key="4">
    <source>
        <dbReference type="Google" id="ProtNLM"/>
    </source>
</evidence>
<feature type="compositionally biased region" description="Basic residues" evidence="1">
    <location>
        <begin position="256"/>
        <end position="271"/>
    </location>
</feature>
<dbReference type="AlphaFoldDB" id="A0A3M6U9Z5"/>
<sequence length="318" mass="36192">MKGPILDWTNYRKLHKCFLRWKKKVSILCRGLVMTKADLEFVCLCIYQWSGERRQNILDKATISSDDHKKWEIHLGKVEEQCKPRGNKLVVATQYKALTQSDMELPEYIKKCRQITDACEWPEDAKDMALRNTILLGLKNPEVYQKCLEKVQDSLTAERVIKIPTLLYNSNCQRSIMHTVSTATTAATAIQQGSTQIHKVQTKHQKGRKSTEWSNRDKMSKDKEHSETKRRSCFSCGAKPAHPRLQCPAKDVTCHKSGKKGHYKKGCKSKTGKQGTTSEPRQVQVHGLQVPLTGASANQTSVRDLAQDYHTMFGPHVP</sequence>
<dbReference type="Proteomes" id="UP000275408">
    <property type="component" value="Unassembled WGS sequence"/>
</dbReference>
<dbReference type="Gene3D" id="4.10.60.10">
    <property type="entry name" value="Zinc finger, CCHC-type"/>
    <property type="match status" value="1"/>
</dbReference>
<evidence type="ECO:0000256" key="1">
    <source>
        <dbReference type="SAM" id="MobiDB-lite"/>
    </source>
</evidence>
<reference evidence="2 3" key="1">
    <citation type="journal article" date="2018" name="Sci. Rep.">
        <title>Comparative analysis of the Pocillopora damicornis genome highlights role of immune system in coral evolution.</title>
        <authorList>
            <person name="Cunning R."/>
            <person name="Bay R.A."/>
            <person name="Gillette P."/>
            <person name="Baker A.C."/>
            <person name="Traylor-Knowles N."/>
        </authorList>
    </citation>
    <scope>NUCLEOTIDE SEQUENCE [LARGE SCALE GENOMIC DNA]</scope>
    <source>
        <strain evidence="2">RSMAS</strain>
        <tissue evidence="2">Whole animal</tissue>
    </source>
</reference>
<comment type="caution">
    <text evidence="2">The sequence shown here is derived from an EMBL/GenBank/DDBJ whole genome shotgun (WGS) entry which is preliminary data.</text>
</comment>
<dbReference type="STRING" id="46731.A0A3M6U9Z5"/>
<name>A0A3M6U9Z5_POCDA</name>
<evidence type="ECO:0000313" key="3">
    <source>
        <dbReference type="Proteomes" id="UP000275408"/>
    </source>
</evidence>
<evidence type="ECO:0000313" key="2">
    <source>
        <dbReference type="EMBL" id="RMX50431.1"/>
    </source>
</evidence>
<feature type="compositionally biased region" description="Basic and acidic residues" evidence="1">
    <location>
        <begin position="209"/>
        <end position="230"/>
    </location>
</feature>
<keyword evidence="3" id="KW-1185">Reference proteome</keyword>
<protein>
    <recommendedName>
        <fullName evidence="4">CCHC-type domain-containing protein</fullName>
    </recommendedName>
</protein>
<accession>A0A3M6U9Z5</accession>
<feature type="compositionally biased region" description="Polar residues" evidence="1">
    <location>
        <begin position="272"/>
        <end position="281"/>
    </location>
</feature>
<organism evidence="2 3">
    <name type="scientific">Pocillopora damicornis</name>
    <name type="common">Cauliflower coral</name>
    <name type="synonym">Millepora damicornis</name>
    <dbReference type="NCBI Taxonomy" id="46731"/>
    <lineage>
        <taxon>Eukaryota</taxon>
        <taxon>Metazoa</taxon>
        <taxon>Cnidaria</taxon>
        <taxon>Anthozoa</taxon>
        <taxon>Hexacorallia</taxon>
        <taxon>Scleractinia</taxon>
        <taxon>Astrocoeniina</taxon>
        <taxon>Pocilloporidae</taxon>
        <taxon>Pocillopora</taxon>
    </lineage>
</organism>
<proteinExistence type="predicted"/>
<dbReference type="EMBL" id="RCHS01001957">
    <property type="protein sequence ID" value="RMX50431.1"/>
    <property type="molecule type" value="Genomic_DNA"/>
</dbReference>
<feature type="region of interest" description="Disordered" evidence="1">
    <location>
        <begin position="252"/>
        <end position="282"/>
    </location>
</feature>
<gene>
    <name evidence="2" type="ORF">pdam_00024912</name>
</gene>